<dbReference type="InterPro" id="IPR022383">
    <property type="entry name" value="Lactate/malate_DH_C"/>
</dbReference>
<dbReference type="InterPro" id="IPR011275">
    <property type="entry name" value="Malate_DH_type3"/>
</dbReference>
<protein>
    <recommendedName>
        <fullName evidence="6">Malate dehydrogenase</fullName>
    </recommendedName>
</protein>
<evidence type="ECO:0008006" key="6">
    <source>
        <dbReference type="Google" id="ProtNLM"/>
    </source>
</evidence>
<dbReference type="Gene3D" id="3.90.110.10">
    <property type="entry name" value="Lactate dehydrogenase/glycoside hydrolase, family 4, C-terminal"/>
    <property type="match status" value="1"/>
</dbReference>
<dbReference type="AlphaFoldDB" id="A0A0F9JS25"/>
<dbReference type="Pfam" id="PF02866">
    <property type="entry name" value="Ldh_1_C"/>
    <property type="match status" value="1"/>
</dbReference>
<gene>
    <name evidence="5" type="ORF">LCGC14_1420320</name>
</gene>
<reference evidence="5" key="1">
    <citation type="journal article" date="2015" name="Nature">
        <title>Complex archaea that bridge the gap between prokaryotes and eukaryotes.</title>
        <authorList>
            <person name="Spang A."/>
            <person name="Saw J.H."/>
            <person name="Jorgensen S.L."/>
            <person name="Zaremba-Niedzwiedzka K."/>
            <person name="Martijn J."/>
            <person name="Lind A.E."/>
            <person name="van Eijk R."/>
            <person name="Schleper C."/>
            <person name="Guy L."/>
            <person name="Ettema T.J."/>
        </authorList>
    </citation>
    <scope>NUCLEOTIDE SEQUENCE</scope>
</reference>
<comment type="caution">
    <text evidence="5">The sequence shown here is derived from an EMBL/GenBank/DDBJ whole genome shotgun (WGS) entry which is preliminary data.</text>
</comment>
<organism evidence="5">
    <name type="scientific">marine sediment metagenome</name>
    <dbReference type="NCBI Taxonomy" id="412755"/>
    <lineage>
        <taxon>unclassified sequences</taxon>
        <taxon>metagenomes</taxon>
        <taxon>ecological metagenomes</taxon>
    </lineage>
</organism>
<evidence type="ECO:0000259" key="3">
    <source>
        <dbReference type="Pfam" id="PF00056"/>
    </source>
</evidence>
<keyword evidence="1" id="KW-0560">Oxidoreductase</keyword>
<proteinExistence type="predicted"/>
<dbReference type="EMBL" id="LAZR01009467">
    <property type="protein sequence ID" value="KKM72463.1"/>
    <property type="molecule type" value="Genomic_DNA"/>
</dbReference>
<accession>A0A0F9JS25</accession>
<evidence type="ECO:0000313" key="5">
    <source>
        <dbReference type="EMBL" id="KKM72463.1"/>
    </source>
</evidence>
<evidence type="ECO:0000256" key="1">
    <source>
        <dbReference type="ARBA" id="ARBA00023002"/>
    </source>
</evidence>
<feature type="domain" description="Lactate/malate dehydrogenase C-terminal" evidence="4">
    <location>
        <begin position="88"/>
        <end position="240"/>
    </location>
</feature>
<dbReference type="NCBIfam" id="NF004863">
    <property type="entry name" value="PRK06223.1"/>
    <property type="match status" value="1"/>
</dbReference>
<sequence>TGSNDWKNTAGSDVVVIPSGVPRKPGMTREELLNINAGIVRDVASAAVKHSPDAVLVIFANPMDAMCHVTLETTKLPKNRVIGQGGMLDSSRYRTFIAWETGASVQDVHAFVYGGHTEATMVPIVSNAVVGGVPLTTLLPKERIEAVVQRTRDGGAEIVGLLQTGSAFYAPATSAIEMAEAYLKDQKRLLPCAAHVDGAFGLKGMYVGVPTIIGANGIEKIVDIKLNKDEQAMFDKSVEAVRGLVAACKSIDSSLA</sequence>
<dbReference type="SUPFAM" id="SSF56327">
    <property type="entry name" value="LDH C-terminal domain-like"/>
    <property type="match status" value="1"/>
</dbReference>
<dbReference type="PANTHER" id="PTHR43128">
    <property type="entry name" value="L-2-HYDROXYCARBOXYLATE DEHYDROGENASE (NAD(P)(+))"/>
    <property type="match status" value="1"/>
</dbReference>
<dbReference type="FunFam" id="3.90.110.10:FF:000004">
    <property type="entry name" value="Malate dehydrogenase"/>
    <property type="match status" value="1"/>
</dbReference>
<dbReference type="GO" id="GO:0004459">
    <property type="term" value="F:L-lactate dehydrogenase (NAD+) activity"/>
    <property type="evidence" value="ECO:0007669"/>
    <property type="project" value="TreeGrafter"/>
</dbReference>
<dbReference type="CDD" id="cd01339">
    <property type="entry name" value="LDH-like_MDH"/>
    <property type="match status" value="1"/>
</dbReference>
<dbReference type="InterPro" id="IPR015955">
    <property type="entry name" value="Lactate_DH/Glyco_Ohase_4_C"/>
</dbReference>
<dbReference type="InterPro" id="IPR001557">
    <property type="entry name" value="L-lactate/malate_DH"/>
</dbReference>
<name>A0A0F9JS25_9ZZZZ</name>
<dbReference type="PIRSF" id="PIRSF000102">
    <property type="entry name" value="Lac_mal_DH"/>
    <property type="match status" value="1"/>
</dbReference>
<feature type="non-terminal residue" evidence="5">
    <location>
        <position position="1"/>
    </location>
</feature>
<dbReference type="GO" id="GO:0006089">
    <property type="term" value="P:lactate metabolic process"/>
    <property type="evidence" value="ECO:0007669"/>
    <property type="project" value="TreeGrafter"/>
</dbReference>
<dbReference type="SUPFAM" id="SSF51735">
    <property type="entry name" value="NAD(P)-binding Rossmann-fold domains"/>
    <property type="match status" value="1"/>
</dbReference>
<evidence type="ECO:0000256" key="2">
    <source>
        <dbReference type="ARBA" id="ARBA00023027"/>
    </source>
</evidence>
<keyword evidence="2" id="KW-0520">NAD</keyword>
<dbReference type="Pfam" id="PF00056">
    <property type="entry name" value="Ldh_1_N"/>
    <property type="match status" value="1"/>
</dbReference>
<dbReference type="PRINTS" id="PR00086">
    <property type="entry name" value="LLDHDRGNASE"/>
</dbReference>
<dbReference type="InterPro" id="IPR001236">
    <property type="entry name" value="Lactate/malate_DH_N"/>
</dbReference>
<feature type="domain" description="Lactate/malate dehydrogenase N-terminal" evidence="3">
    <location>
        <begin position="4"/>
        <end position="83"/>
    </location>
</feature>
<dbReference type="InterPro" id="IPR036291">
    <property type="entry name" value="NAD(P)-bd_dom_sf"/>
</dbReference>
<dbReference type="Gene3D" id="3.40.50.720">
    <property type="entry name" value="NAD(P)-binding Rossmann-like Domain"/>
    <property type="match status" value="1"/>
</dbReference>
<dbReference type="PANTHER" id="PTHR43128:SF16">
    <property type="entry name" value="L-LACTATE DEHYDROGENASE"/>
    <property type="match status" value="1"/>
</dbReference>
<evidence type="ECO:0000259" key="4">
    <source>
        <dbReference type="Pfam" id="PF02866"/>
    </source>
</evidence>